<accession>A0A2P8H5X9</accession>
<evidence type="ECO:0000256" key="1">
    <source>
        <dbReference type="SAM" id="Phobius"/>
    </source>
</evidence>
<feature type="transmembrane region" description="Helical" evidence="1">
    <location>
        <begin position="122"/>
        <end position="144"/>
    </location>
</feature>
<feature type="transmembrane region" description="Helical" evidence="1">
    <location>
        <begin position="38"/>
        <end position="57"/>
    </location>
</feature>
<feature type="transmembrane region" description="Helical" evidence="1">
    <location>
        <begin position="239"/>
        <end position="257"/>
    </location>
</feature>
<keyword evidence="1" id="KW-0472">Membrane</keyword>
<name>A0A2P8H5X9_9BACL</name>
<dbReference type="GO" id="GO:0004175">
    <property type="term" value="F:endopeptidase activity"/>
    <property type="evidence" value="ECO:0007669"/>
    <property type="project" value="UniProtKB-ARBA"/>
</dbReference>
<organism evidence="3 4">
    <name type="scientific">Planomicrobium soli</name>
    <dbReference type="NCBI Taxonomy" id="1176648"/>
    <lineage>
        <taxon>Bacteria</taxon>
        <taxon>Bacillati</taxon>
        <taxon>Bacillota</taxon>
        <taxon>Bacilli</taxon>
        <taxon>Bacillales</taxon>
        <taxon>Caryophanaceae</taxon>
        <taxon>Planomicrobium</taxon>
    </lineage>
</organism>
<dbReference type="PANTHER" id="PTHR43592:SF15">
    <property type="entry name" value="CAAX AMINO TERMINAL PROTEASE FAMILY PROTEIN"/>
    <property type="match status" value="1"/>
</dbReference>
<dbReference type="InterPro" id="IPR003675">
    <property type="entry name" value="Rce1/LyrA-like_dom"/>
</dbReference>
<feature type="domain" description="CAAX prenyl protease 2/Lysostaphin resistance protein A-like" evidence="2">
    <location>
        <begin position="125"/>
        <end position="208"/>
    </location>
</feature>
<keyword evidence="1" id="KW-0812">Transmembrane</keyword>
<keyword evidence="1" id="KW-1133">Transmembrane helix</keyword>
<dbReference type="EMBL" id="PYAT01000002">
    <property type="protein sequence ID" value="PSL41594.1"/>
    <property type="molecule type" value="Genomic_DNA"/>
</dbReference>
<comment type="caution">
    <text evidence="3">The sequence shown here is derived from an EMBL/GenBank/DDBJ whole genome shotgun (WGS) entry which is preliminary data.</text>
</comment>
<proteinExistence type="predicted"/>
<dbReference type="AlphaFoldDB" id="A0A2P8H5X9"/>
<keyword evidence="4" id="KW-1185">Reference proteome</keyword>
<evidence type="ECO:0000313" key="3">
    <source>
        <dbReference type="EMBL" id="PSL41594.1"/>
    </source>
</evidence>
<dbReference type="Pfam" id="PF02517">
    <property type="entry name" value="Rce1-like"/>
    <property type="match status" value="1"/>
</dbReference>
<feature type="transmembrane region" description="Helical" evidence="1">
    <location>
        <begin position="156"/>
        <end position="174"/>
    </location>
</feature>
<dbReference type="Proteomes" id="UP000242682">
    <property type="component" value="Unassembled WGS sequence"/>
</dbReference>
<evidence type="ECO:0000259" key="2">
    <source>
        <dbReference type="Pfam" id="PF02517"/>
    </source>
</evidence>
<dbReference type="PANTHER" id="PTHR43592">
    <property type="entry name" value="CAAX AMINO TERMINAL PROTEASE"/>
    <property type="match status" value="1"/>
</dbReference>
<dbReference type="OrthoDB" id="8607342at2"/>
<feature type="transmembrane region" description="Helical" evidence="1">
    <location>
        <begin position="78"/>
        <end position="102"/>
    </location>
</feature>
<gene>
    <name evidence="3" type="ORF">B0H99_102278</name>
</gene>
<protein>
    <recommendedName>
        <fullName evidence="2">CAAX prenyl protease 2/Lysostaphin resistance protein A-like domain-containing protein</fullName>
    </recommendedName>
</protein>
<reference evidence="3 4" key="1">
    <citation type="submission" date="2018-03" db="EMBL/GenBank/DDBJ databases">
        <title>Genomic Encyclopedia of Type Strains, Phase III (KMG-III): the genomes of soil and plant-associated and newly described type strains.</title>
        <authorList>
            <person name="Whitman W."/>
        </authorList>
    </citation>
    <scope>NUCLEOTIDE SEQUENCE [LARGE SCALE GENOMIC DNA]</scope>
    <source>
        <strain evidence="3 4">CGMCC 1.12259</strain>
    </source>
</reference>
<feature type="transmembrane region" description="Helical" evidence="1">
    <location>
        <begin position="7"/>
        <end position="26"/>
    </location>
</feature>
<dbReference type="GO" id="GO:0080120">
    <property type="term" value="P:CAAX-box protein maturation"/>
    <property type="evidence" value="ECO:0007669"/>
    <property type="project" value="UniProtKB-ARBA"/>
</dbReference>
<sequence length="289" mass="32648">MFEEMPARHLFGFLALAISVSIIAMFELSASDQMIEVVFQLVLYVFVPVLYFSYYFHKQKTSVKNVLFLHGLRRWVPVVAGLVCLSFMFSAGMLWFQMYILLPVAPWLVDFFTGSIPLPGNTLYAVFTLAIITVIGPIAEEFIFRGVLLKRIIAKTTMWSGVFISSLIFGMLHADIVGAFLFGVLSSLLFLRTGNLLVPILFHSLNNSVASYMMFVPGARPDWLYIINSAEVYSEAGPYATMLVCSAFAMLLAIWGLSRGLEKKLRDEQFTKLLESYNEPEKNELRDPL</sequence>
<evidence type="ECO:0000313" key="4">
    <source>
        <dbReference type="Proteomes" id="UP000242682"/>
    </source>
</evidence>